<reference evidence="2" key="1">
    <citation type="submission" date="2022-10" db="EMBL/GenBank/DDBJ databases">
        <title>The complete genomes of actinobacterial strains from the NBC collection.</title>
        <authorList>
            <person name="Joergensen T.S."/>
            <person name="Alvarez Arevalo M."/>
            <person name="Sterndorff E.B."/>
            <person name="Faurdal D."/>
            <person name="Vuksanovic O."/>
            <person name="Mourched A.-S."/>
            <person name="Charusanti P."/>
            <person name="Shaw S."/>
            <person name="Blin K."/>
            <person name="Weber T."/>
        </authorList>
    </citation>
    <scope>NUCLEOTIDE SEQUENCE</scope>
    <source>
        <strain evidence="2">NBC_00049</strain>
    </source>
</reference>
<name>A0AAU2JTF5_9ACTN</name>
<evidence type="ECO:0000256" key="1">
    <source>
        <dbReference type="SAM" id="MobiDB-lite"/>
    </source>
</evidence>
<evidence type="ECO:0000313" key="2">
    <source>
        <dbReference type="EMBL" id="WTU74753.1"/>
    </source>
</evidence>
<gene>
    <name evidence="2" type="ORF">OG327_16325</name>
</gene>
<dbReference type="EMBL" id="CP108264">
    <property type="protein sequence ID" value="WTU74753.1"/>
    <property type="molecule type" value="Genomic_DNA"/>
</dbReference>
<dbReference type="Pfam" id="PF19771">
    <property type="entry name" value="DUF6257"/>
    <property type="match status" value="1"/>
</dbReference>
<feature type="compositionally biased region" description="Basic residues" evidence="1">
    <location>
        <begin position="67"/>
        <end position="77"/>
    </location>
</feature>
<accession>A0AAU2JTF5</accession>
<sequence length="77" mass="8532">MAKDPKLTAKETAQIGWYIARMAKRGIASETVHLGDLERKVERIIDGAREREAQQAADEAAAEKAARKARAKNLKTK</sequence>
<organism evidence="2">
    <name type="scientific">Streptomyces sp. NBC_00049</name>
    <dbReference type="NCBI Taxonomy" id="2903617"/>
    <lineage>
        <taxon>Bacteria</taxon>
        <taxon>Bacillati</taxon>
        <taxon>Actinomycetota</taxon>
        <taxon>Actinomycetes</taxon>
        <taxon>Kitasatosporales</taxon>
        <taxon>Streptomycetaceae</taxon>
        <taxon>Streptomyces</taxon>
    </lineage>
</organism>
<feature type="region of interest" description="Disordered" evidence="1">
    <location>
        <begin position="55"/>
        <end position="77"/>
    </location>
</feature>
<proteinExistence type="predicted"/>
<dbReference type="AlphaFoldDB" id="A0AAU2JTF5"/>
<protein>
    <submittedName>
        <fullName evidence="2">DUF6257 family protein</fullName>
    </submittedName>
</protein>
<dbReference type="InterPro" id="IPR046224">
    <property type="entry name" value="DUF6257"/>
</dbReference>